<dbReference type="InterPro" id="IPR004797">
    <property type="entry name" value="Competence_ComEC/Rec2"/>
</dbReference>
<accession>A0ABY6WHD3</accession>
<dbReference type="NCBIfam" id="TIGR00360">
    <property type="entry name" value="ComEC_N-term"/>
    <property type="match status" value="1"/>
</dbReference>
<feature type="transmembrane region" description="Helical" evidence="7">
    <location>
        <begin position="345"/>
        <end position="367"/>
    </location>
</feature>
<proteinExistence type="predicted"/>
<dbReference type="InterPro" id="IPR036866">
    <property type="entry name" value="RibonucZ/Hydroxyglut_hydro"/>
</dbReference>
<feature type="transmembrane region" description="Helical" evidence="7">
    <location>
        <begin position="514"/>
        <end position="533"/>
    </location>
</feature>
<evidence type="ECO:0000313" key="9">
    <source>
        <dbReference type="EMBL" id="VVE64263.1"/>
    </source>
</evidence>
<reference evidence="9 10" key="1">
    <citation type="submission" date="2019-08" db="EMBL/GenBank/DDBJ databases">
        <authorList>
            <person name="Peeters C."/>
        </authorList>
    </citation>
    <scope>NUCLEOTIDE SEQUENCE [LARGE SCALE GENOMIC DNA]</scope>
    <source>
        <strain evidence="9 10">LMG 31119</strain>
    </source>
</reference>
<feature type="transmembrane region" description="Helical" evidence="7">
    <location>
        <begin position="540"/>
        <end position="560"/>
    </location>
</feature>
<sequence>MVLIAVCVGVFGYAWAALRAEIRLSDRLPVALAGQDLIVEGVVAGLPATLDGGVRFAFDVERAYVASGACGGAGDRRVSSNPASGAGWRDERGAGGTQPACTDVPVPRHIDLVWSRQPAWAGRRNEVGGPPAEVKASHAMDKVPARGTLPRAGERWRLPVRVNAPRGFANWHGFDAELMALVRGIRASGYVRAGYGQRRASQRQQLMRLEPGPVQGYRWAAWRERLRDDFRAALRTSASSPPASASTSSASPASPAPSATPVSPVSPEPSAFSTSSARYGGVLMALALGERSEIAPDDWQVFADTGVSHLLAISGLHVSLVAGALGALVGLLWRRAGCRRFPLALWWPAPKAAAVAGLLAAIAYGAVAGWGVPARRAVGMVTIVVVALLNGRFAAPSYALAWALAVIVALDPWAVVAPGLWLSFGAVAALVLAGRRRPEASGRRRGTVDPARSGDPGAGRHGAREADRHSAPRRAWTVVARATRAQFAVTIGTVPLSLAWFGAVPLLGPIANAVAIPVMTLIVTPLALLSLILPAVLAQWTLAVAHWAVVWLAEWLGWLASSPGAVWRAGVAPTWVLATAVAGAAVVLMPLPRWMRGKRAGCVGWRFAGLVLMGPAWFASPPRPGDGDFRVTMLDVGQGNAVLVETATRTLLFDAGPPMGARTDAGRRVIVPYLRAHGVRQLDRLVVSHAHDDHFGGARSVLRAYPDAQVFSSLPGEHRVRRAARDHRTCLAGQQWTWEGVTFRFLHPDPNALRAAWAGRAGPNSVSCVLKVSNERHSALLAADAEAPQERTMLARFGSALHANVLLAPHHGSQTSSTMAFVQAVAPEHVVFQTGYRNRFRHPRPSVVERYREAGATVWDSAVHGAVRFSLNRDGIEAKSCREQRRRYWHAESFATP</sequence>
<evidence type="ECO:0000256" key="3">
    <source>
        <dbReference type="ARBA" id="ARBA00022692"/>
    </source>
</evidence>
<name>A0ABY6WHD3_9BURK</name>
<keyword evidence="3 7" id="KW-0812">Transmembrane</keyword>
<feature type="transmembrane region" description="Helical" evidence="7">
    <location>
        <begin position="603"/>
        <end position="620"/>
    </location>
</feature>
<evidence type="ECO:0000256" key="4">
    <source>
        <dbReference type="ARBA" id="ARBA00022989"/>
    </source>
</evidence>
<feature type="transmembrane region" description="Helical" evidence="7">
    <location>
        <begin position="310"/>
        <end position="333"/>
    </location>
</feature>
<dbReference type="Proteomes" id="UP000361468">
    <property type="component" value="Unassembled WGS sequence"/>
</dbReference>
<dbReference type="PANTHER" id="PTHR30619">
    <property type="entry name" value="DNA INTERNALIZATION/COMPETENCE PROTEIN COMEC/REC2"/>
    <property type="match status" value="1"/>
</dbReference>
<evidence type="ECO:0000256" key="5">
    <source>
        <dbReference type="ARBA" id="ARBA00023136"/>
    </source>
</evidence>
<dbReference type="SUPFAM" id="SSF56281">
    <property type="entry name" value="Metallo-hydrolase/oxidoreductase"/>
    <property type="match status" value="1"/>
</dbReference>
<feature type="region of interest" description="Disordered" evidence="6">
    <location>
        <begin position="71"/>
        <end position="100"/>
    </location>
</feature>
<dbReference type="Gene3D" id="3.60.15.10">
    <property type="entry name" value="Ribonuclease Z/Hydroxyacylglutathione hydrolase-like"/>
    <property type="match status" value="1"/>
</dbReference>
<dbReference type="InterPro" id="IPR052159">
    <property type="entry name" value="Competence_DNA_uptake"/>
</dbReference>
<dbReference type="InterPro" id="IPR035681">
    <property type="entry name" value="ComA-like_MBL"/>
</dbReference>
<evidence type="ECO:0000313" key="10">
    <source>
        <dbReference type="Proteomes" id="UP000361468"/>
    </source>
</evidence>
<dbReference type="EMBL" id="CABPSO010000003">
    <property type="protein sequence ID" value="VVE64263.1"/>
    <property type="molecule type" value="Genomic_DNA"/>
</dbReference>
<dbReference type="SMART" id="SM00849">
    <property type="entry name" value="Lactamase_B"/>
    <property type="match status" value="1"/>
</dbReference>
<feature type="transmembrane region" description="Helical" evidence="7">
    <location>
        <begin position="572"/>
        <end position="591"/>
    </location>
</feature>
<evidence type="ECO:0000259" key="8">
    <source>
        <dbReference type="SMART" id="SM00849"/>
    </source>
</evidence>
<organism evidence="9 10">
    <name type="scientific">Pandoraea pnomenusa</name>
    <dbReference type="NCBI Taxonomy" id="93220"/>
    <lineage>
        <taxon>Bacteria</taxon>
        <taxon>Pseudomonadati</taxon>
        <taxon>Pseudomonadota</taxon>
        <taxon>Betaproteobacteria</taxon>
        <taxon>Burkholderiales</taxon>
        <taxon>Burkholderiaceae</taxon>
        <taxon>Pandoraea</taxon>
    </lineage>
</organism>
<dbReference type="PANTHER" id="PTHR30619:SF1">
    <property type="entry name" value="RECOMBINATION PROTEIN 2"/>
    <property type="match status" value="1"/>
</dbReference>
<feature type="region of interest" description="Disordered" evidence="6">
    <location>
        <begin position="237"/>
        <end position="270"/>
    </location>
</feature>
<evidence type="ECO:0000256" key="2">
    <source>
        <dbReference type="ARBA" id="ARBA00022475"/>
    </source>
</evidence>
<dbReference type="Pfam" id="PF03772">
    <property type="entry name" value="Competence"/>
    <property type="match status" value="1"/>
</dbReference>
<comment type="subcellular location">
    <subcellularLocation>
        <location evidence="1">Cell membrane</location>
        <topology evidence="1">Multi-pass membrane protein</topology>
    </subcellularLocation>
</comment>
<comment type="caution">
    <text evidence="9">The sequence shown here is derived from an EMBL/GenBank/DDBJ whole genome shotgun (WGS) entry which is preliminary data.</text>
</comment>
<keyword evidence="10" id="KW-1185">Reference proteome</keyword>
<keyword evidence="2" id="KW-1003">Cell membrane</keyword>
<dbReference type="InterPro" id="IPR004477">
    <property type="entry name" value="ComEC_N"/>
</dbReference>
<dbReference type="CDD" id="cd07731">
    <property type="entry name" value="ComA-like_MBL-fold"/>
    <property type="match status" value="1"/>
</dbReference>
<feature type="domain" description="Metallo-beta-lactamase" evidence="8">
    <location>
        <begin position="638"/>
        <end position="836"/>
    </location>
</feature>
<evidence type="ECO:0000256" key="6">
    <source>
        <dbReference type="SAM" id="MobiDB-lite"/>
    </source>
</evidence>
<protein>
    <submittedName>
        <fullName evidence="9">ComE operon protein 3</fullName>
    </submittedName>
</protein>
<feature type="region of interest" description="Disordered" evidence="6">
    <location>
        <begin position="441"/>
        <end position="470"/>
    </location>
</feature>
<keyword evidence="4 7" id="KW-1133">Transmembrane helix</keyword>
<dbReference type="NCBIfam" id="TIGR00361">
    <property type="entry name" value="ComEC_Rec2"/>
    <property type="match status" value="1"/>
</dbReference>
<gene>
    <name evidence="9" type="primary">comEC</name>
    <name evidence="9" type="ORF">PPN31119_01514</name>
</gene>
<evidence type="ECO:0000256" key="1">
    <source>
        <dbReference type="ARBA" id="ARBA00004651"/>
    </source>
</evidence>
<dbReference type="Pfam" id="PF00753">
    <property type="entry name" value="Lactamase_B"/>
    <property type="match status" value="1"/>
</dbReference>
<evidence type="ECO:0000256" key="7">
    <source>
        <dbReference type="SAM" id="Phobius"/>
    </source>
</evidence>
<feature type="transmembrane region" description="Helical" evidence="7">
    <location>
        <begin position="420"/>
        <end position="435"/>
    </location>
</feature>
<feature type="transmembrane region" description="Helical" evidence="7">
    <location>
        <begin position="487"/>
        <end position="508"/>
    </location>
</feature>
<dbReference type="InterPro" id="IPR001279">
    <property type="entry name" value="Metallo-B-lactamas"/>
</dbReference>
<keyword evidence="5 7" id="KW-0472">Membrane</keyword>